<comment type="caution">
    <text evidence="1">The sequence shown here is derived from an EMBL/GenBank/DDBJ whole genome shotgun (WGS) entry which is preliminary data.</text>
</comment>
<dbReference type="AlphaFoldDB" id="A0AAW0FWL6"/>
<protein>
    <submittedName>
        <fullName evidence="1">Uncharacterized protein</fullName>
    </submittedName>
</protein>
<keyword evidence="2" id="KW-1185">Reference proteome</keyword>
<evidence type="ECO:0000313" key="1">
    <source>
        <dbReference type="EMBL" id="KAK7685883.1"/>
    </source>
</evidence>
<sequence length="83" mass="9260">SEYMAKYNLGFDVPFTPYVTRAWGNISTISAGSRGIIRPVWELLYAHYDGVTPDPVAITSNSTVYQGHQSTFISTYRLLALRG</sequence>
<reference evidence="1 2" key="1">
    <citation type="submission" date="2022-09" db="EMBL/GenBank/DDBJ databases">
        <authorList>
            <person name="Palmer J.M."/>
        </authorList>
    </citation>
    <scope>NUCLEOTIDE SEQUENCE [LARGE SCALE GENOMIC DNA]</scope>
    <source>
        <strain evidence="1 2">DSM 7382</strain>
    </source>
</reference>
<evidence type="ECO:0000313" key="2">
    <source>
        <dbReference type="Proteomes" id="UP001385951"/>
    </source>
</evidence>
<dbReference type="EMBL" id="JASBNA010000019">
    <property type="protein sequence ID" value="KAK7685883.1"/>
    <property type="molecule type" value="Genomic_DNA"/>
</dbReference>
<proteinExistence type="predicted"/>
<organism evidence="1 2">
    <name type="scientific">Cerrena zonata</name>
    <dbReference type="NCBI Taxonomy" id="2478898"/>
    <lineage>
        <taxon>Eukaryota</taxon>
        <taxon>Fungi</taxon>
        <taxon>Dikarya</taxon>
        <taxon>Basidiomycota</taxon>
        <taxon>Agaricomycotina</taxon>
        <taxon>Agaricomycetes</taxon>
        <taxon>Polyporales</taxon>
        <taxon>Cerrenaceae</taxon>
        <taxon>Cerrena</taxon>
    </lineage>
</organism>
<accession>A0AAW0FWL6</accession>
<feature type="non-terminal residue" evidence="1">
    <location>
        <position position="1"/>
    </location>
</feature>
<dbReference type="Proteomes" id="UP001385951">
    <property type="component" value="Unassembled WGS sequence"/>
</dbReference>
<gene>
    <name evidence="1" type="ORF">QCA50_011230</name>
</gene>
<name>A0AAW0FWL6_9APHY</name>